<dbReference type="InterPro" id="IPR054877">
    <property type="entry name" value="PthPhpthDimycoMt"/>
</dbReference>
<dbReference type="InterPro" id="IPR054916">
    <property type="entry name" value="FAmtase_mtf2"/>
</dbReference>
<dbReference type="GO" id="GO:0016126">
    <property type="term" value="P:sterol biosynthetic process"/>
    <property type="evidence" value="ECO:0007669"/>
    <property type="project" value="TreeGrafter"/>
</dbReference>
<dbReference type="InterPro" id="IPR029063">
    <property type="entry name" value="SAM-dependent_MTases_sf"/>
</dbReference>
<dbReference type="SUPFAM" id="SSF53335">
    <property type="entry name" value="S-adenosyl-L-methionine-dependent methyltransferases"/>
    <property type="match status" value="1"/>
</dbReference>
<dbReference type="Gene3D" id="3.40.50.150">
    <property type="entry name" value="Vaccinia Virus protein VP39"/>
    <property type="match status" value="1"/>
</dbReference>
<dbReference type="GO" id="GO:0003838">
    <property type="term" value="F:sterol 24-C-methyltransferase activity"/>
    <property type="evidence" value="ECO:0007669"/>
    <property type="project" value="TreeGrafter"/>
</dbReference>
<sequence length="273" mass="31183">MVRSHPVRKSRDWVIFKLNAQFTQAVQKFIYRHATRKLETENVVFLNYGYEEDPAMDVPLSASDEPDRYSIQLYHSTATQTELDGRRVLEVGCGHGGGASYLVRTLHPTSYTGLDLNPDGIEFCRKRHNLPGLEFTHGDAQNLPFTDQSFDAVINIESSHLYPQFPVFLTEVARVLRPGGHFLYADARSAQDVAGWKVALANAPLRMVSERGINVEVRRGMEKNLERWRYVIDRATPRLLRGMVRRFAPAQRAYEDLRSGGAVEYRMYSFTKA</sequence>
<feature type="domain" description="Methyltransferase type 11" evidence="3">
    <location>
        <begin position="89"/>
        <end position="183"/>
    </location>
</feature>
<dbReference type="EMBL" id="AP018165">
    <property type="protein sequence ID" value="BAX99578.1"/>
    <property type="molecule type" value="Genomic_DNA"/>
</dbReference>
<dbReference type="Proteomes" id="UP000217954">
    <property type="component" value="Chromosome"/>
</dbReference>
<dbReference type="PANTHER" id="PTHR44068:SF1">
    <property type="entry name" value="HYPOTHETICAL LOC100005854"/>
    <property type="match status" value="1"/>
</dbReference>
<keyword evidence="5" id="KW-1185">Reference proteome</keyword>
<dbReference type="NCBIfam" id="NF045825">
    <property type="entry name" value="FAmtase_mtf2"/>
    <property type="match status" value="1"/>
</dbReference>
<keyword evidence="2 4" id="KW-0808">Transferase</keyword>
<reference evidence="5" key="1">
    <citation type="journal article" date="2017" name="Genome Announc.">
        <title>Complete Genome Sequence of Mycobacterium stephanolepidis.</title>
        <authorList>
            <person name="Fukano H."/>
            <person name="Yoshida M."/>
            <person name="Katayama Y."/>
            <person name="Omatsu T."/>
            <person name="Mizutani T."/>
            <person name="Kurata O."/>
            <person name="Wada S."/>
            <person name="Hoshino Y."/>
        </authorList>
    </citation>
    <scope>NUCLEOTIDE SEQUENCE [LARGE SCALE GENOMIC DNA]</scope>
    <source>
        <strain evidence="5">NJB0901</strain>
    </source>
</reference>
<dbReference type="KEGG" id="mste:MSTE_04284"/>
<dbReference type="GO" id="GO:0032259">
    <property type="term" value="P:methylation"/>
    <property type="evidence" value="ECO:0007669"/>
    <property type="project" value="UniProtKB-KW"/>
</dbReference>
<dbReference type="Pfam" id="PF08241">
    <property type="entry name" value="Methyltransf_11"/>
    <property type="match status" value="1"/>
</dbReference>
<dbReference type="AlphaFoldDB" id="A0A1Z4F2Y9"/>
<evidence type="ECO:0000256" key="2">
    <source>
        <dbReference type="ARBA" id="ARBA00022679"/>
    </source>
</evidence>
<dbReference type="PANTHER" id="PTHR44068">
    <property type="entry name" value="ZGC:194242"/>
    <property type="match status" value="1"/>
</dbReference>
<evidence type="ECO:0000256" key="1">
    <source>
        <dbReference type="ARBA" id="ARBA00022603"/>
    </source>
</evidence>
<gene>
    <name evidence="4" type="ORF">MSTE_04284</name>
</gene>
<evidence type="ECO:0000259" key="3">
    <source>
        <dbReference type="Pfam" id="PF08241"/>
    </source>
</evidence>
<dbReference type="NCBIfam" id="NF045823">
    <property type="entry name" value="PthPhpthDimycoMt"/>
    <property type="match status" value="1"/>
</dbReference>
<name>A0A1Z4F2Y9_9MYCO</name>
<dbReference type="InterPro" id="IPR013216">
    <property type="entry name" value="Methyltransf_11"/>
</dbReference>
<protein>
    <submittedName>
        <fullName evidence="4">Putative methyltransferase</fullName>
    </submittedName>
</protein>
<keyword evidence="1 4" id="KW-0489">Methyltransferase</keyword>
<dbReference type="CDD" id="cd02440">
    <property type="entry name" value="AdoMet_MTases"/>
    <property type="match status" value="1"/>
</dbReference>
<dbReference type="InterPro" id="IPR050447">
    <property type="entry name" value="Erg6_SMT_methyltransf"/>
</dbReference>
<proteinExistence type="predicted"/>
<reference evidence="4 5" key="2">
    <citation type="journal article" date="2017" name="Int. J. Syst. Evol. Microbiol.">
        <title>Mycobacterium stephanolepidis sp. nov., a rapidly growing species related to Mycobacterium chelonae, isolated from marine teleost fish, Stephanolepis cirrhifer.</title>
        <authorList>
            <person name="Fukano H."/>
            <person name="Wada S."/>
            <person name="Kurata O."/>
            <person name="Katayama K."/>
            <person name="Fujiwara N."/>
            <person name="Hoshino Y."/>
        </authorList>
    </citation>
    <scope>NUCLEOTIDE SEQUENCE [LARGE SCALE GENOMIC DNA]</scope>
    <source>
        <strain evidence="4 5">NJB0901</strain>
    </source>
</reference>
<evidence type="ECO:0000313" key="4">
    <source>
        <dbReference type="EMBL" id="BAX99578.1"/>
    </source>
</evidence>
<accession>A0A1Z4F2Y9</accession>
<organism evidence="4 5">
    <name type="scientific">[Mycobacterium] stephanolepidis</name>
    <dbReference type="NCBI Taxonomy" id="1520670"/>
    <lineage>
        <taxon>Bacteria</taxon>
        <taxon>Bacillati</taxon>
        <taxon>Actinomycetota</taxon>
        <taxon>Actinomycetes</taxon>
        <taxon>Mycobacteriales</taxon>
        <taxon>Mycobacteriaceae</taxon>
        <taxon>Mycobacteroides</taxon>
    </lineage>
</organism>
<evidence type="ECO:0000313" key="5">
    <source>
        <dbReference type="Proteomes" id="UP000217954"/>
    </source>
</evidence>